<keyword evidence="2" id="KW-1185">Reference proteome</keyword>
<protein>
    <submittedName>
        <fullName evidence="1">Uncharacterized protein</fullName>
    </submittedName>
</protein>
<accession>A0A0B1TJV3</accession>
<gene>
    <name evidence="1" type="ORF">OESDEN_03647</name>
</gene>
<name>A0A0B1TJV3_OESDE</name>
<evidence type="ECO:0000313" key="2">
    <source>
        <dbReference type="Proteomes" id="UP000053660"/>
    </source>
</evidence>
<reference evidence="1 2" key="1">
    <citation type="submission" date="2014-03" db="EMBL/GenBank/DDBJ databases">
        <title>Draft genome of the hookworm Oesophagostomum dentatum.</title>
        <authorList>
            <person name="Mitreva M."/>
        </authorList>
    </citation>
    <scope>NUCLEOTIDE SEQUENCE [LARGE SCALE GENOMIC DNA]</scope>
    <source>
        <strain evidence="1 2">OD-Hann</strain>
    </source>
</reference>
<sequence length="43" mass="4876">MILVLVDLGQDSITPDVRRVLEEQPAGLLFSCRGFMLCITYYV</sequence>
<proteinExistence type="predicted"/>
<dbReference type="EMBL" id="KN549679">
    <property type="protein sequence ID" value="KHJ96391.1"/>
    <property type="molecule type" value="Genomic_DNA"/>
</dbReference>
<organism evidence="1 2">
    <name type="scientific">Oesophagostomum dentatum</name>
    <name type="common">Nodular worm</name>
    <dbReference type="NCBI Taxonomy" id="61180"/>
    <lineage>
        <taxon>Eukaryota</taxon>
        <taxon>Metazoa</taxon>
        <taxon>Ecdysozoa</taxon>
        <taxon>Nematoda</taxon>
        <taxon>Chromadorea</taxon>
        <taxon>Rhabditida</taxon>
        <taxon>Rhabditina</taxon>
        <taxon>Rhabditomorpha</taxon>
        <taxon>Strongyloidea</taxon>
        <taxon>Strongylidae</taxon>
        <taxon>Oesophagostomum</taxon>
    </lineage>
</organism>
<dbReference type="Proteomes" id="UP000053660">
    <property type="component" value="Unassembled WGS sequence"/>
</dbReference>
<evidence type="ECO:0000313" key="1">
    <source>
        <dbReference type="EMBL" id="KHJ96391.1"/>
    </source>
</evidence>
<dbReference type="AlphaFoldDB" id="A0A0B1TJV3"/>